<reference evidence="1 2" key="1">
    <citation type="submission" date="2023-10" db="EMBL/GenBank/DDBJ databases">
        <title>Characteristics and mechanism of a salt-tolerant marine origin heterotrophic nitrifying- aerobic denitrifying bacteria Marinobacter xestospongiae HN1.</title>
        <authorList>
            <person name="Qi R."/>
        </authorList>
    </citation>
    <scope>NUCLEOTIDE SEQUENCE [LARGE SCALE GENOMIC DNA]</scope>
    <source>
        <strain evidence="1 2">HN1</strain>
    </source>
</reference>
<sequence>MSLVKLNFLTPKELRGGWAALAAVMAARGWGDDVYATGTQWLYHDGGGNWACLRFKEKNKSILIGHDHEYTETFYGKAAEYFEEEETDILAGAPDWWSFDLNPMPHGEWIGFVYGWDGEKWQRSNYDKDDGFESLDLIGGLCIEDLESLRLYAQDAPGLNGNPPNDSDLKALILADANITQKQLEVVTPGWDIDAGVAAARRFLEIDV</sequence>
<evidence type="ECO:0000313" key="2">
    <source>
        <dbReference type="Proteomes" id="UP001269819"/>
    </source>
</evidence>
<comment type="caution">
    <text evidence="1">The sequence shown here is derived from an EMBL/GenBank/DDBJ whole genome shotgun (WGS) entry which is preliminary data.</text>
</comment>
<organism evidence="1 2">
    <name type="scientific">Marinobacter xestospongiae</name>
    <dbReference type="NCBI Taxonomy" id="994319"/>
    <lineage>
        <taxon>Bacteria</taxon>
        <taxon>Pseudomonadati</taxon>
        <taxon>Pseudomonadota</taxon>
        <taxon>Gammaproteobacteria</taxon>
        <taxon>Pseudomonadales</taxon>
        <taxon>Marinobacteraceae</taxon>
        <taxon>Marinobacter</taxon>
    </lineage>
</organism>
<dbReference type="Proteomes" id="UP001269819">
    <property type="component" value="Unassembled WGS sequence"/>
</dbReference>
<evidence type="ECO:0000313" key="1">
    <source>
        <dbReference type="EMBL" id="MDV2078025.1"/>
    </source>
</evidence>
<dbReference type="EMBL" id="JAWIIJ010000003">
    <property type="protein sequence ID" value="MDV2078025.1"/>
    <property type="molecule type" value="Genomic_DNA"/>
</dbReference>
<keyword evidence="2" id="KW-1185">Reference proteome</keyword>
<accession>A0ABU3VUS7</accession>
<name>A0ABU3VUS7_9GAMM</name>
<proteinExistence type="predicted"/>
<evidence type="ECO:0008006" key="3">
    <source>
        <dbReference type="Google" id="ProtNLM"/>
    </source>
</evidence>
<gene>
    <name evidence="1" type="ORF">RYS15_04990</name>
</gene>
<protein>
    <recommendedName>
        <fullName evidence="3">Proteophosphoglycan 5</fullName>
    </recommendedName>
</protein>
<dbReference type="RefSeq" id="WP_316972881.1">
    <property type="nucleotide sequence ID" value="NZ_JAWIIJ010000003.1"/>
</dbReference>